<dbReference type="Proteomes" id="UP000006727">
    <property type="component" value="Chromosome 25"/>
</dbReference>
<reference evidence="4 6" key="1">
    <citation type="journal article" date="2008" name="Science">
        <title>The Physcomitrella genome reveals evolutionary insights into the conquest of land by plants.</title>
        <authorList>
            <person name="Rensing S."/>
            <person name="Lang D."/>
            <person name="Zimmer A."/>
            <person name="Terry A."/>
            <person name="Salamov A."/>
            <person name="Shapiro H."/>
            <person name="Nishiyama T."/>
            <person name="Perroud P.-F."/>
            <person name="Lindquist E."/>
            <person name="Kamisugi Y."/>
            <person name="Tanahashi T."/>
            <person name="Sakakibara K."/>
            <person name="Fujita T."/>
            <person name="Oishi K."/>
            <person name="Shin-I T."/>
            <person name="Kuroki Y."/>
            <person name="Toyoda A."/>
            <person name="Suzuki Y."/>
            <person name="Hashimoto A."/>
            <person name="Yamaguchi K."/>
            <person name="Sugano A."/>
            <person name="Kohara Y."/>
            <person name="Fujiyama A."/>
            <person name="Anterola A."/>
            <person name="Aoki S."/>
            <person name="Ashton N."/>
            <person name="Barbazuk W.B."/>
            <person name="Barker E."/>
            <person name="Bennetzen J."/>
            <person name="Bezanilla M."/>
            <person name="Blankenship R."/>
            <person name="Cho S.H."/>
            <person name="Dutcher S."/>
            <person name="Estelle M."/>
            <person name="Fawcett J.A."/>
            <person name="Gundlach H."/>
            <person name="Hanada K."/>
            <person name="Heyl A."/>
            <person name="Hicks K.A."/>
            <person name="Hugh J."/>
            <person name="Lohr M."/>
            <person name="Mayer K."/>
            <person name="Melkozernov A."/>
            <person name="Murata T."/>
            <person name="Nelson D."/>
            <person name="Pils B."/>
            <person name="Prigge M."/>
            <person name="Reiss B."/>
            <person name="Renner T."/>
            <person name="Rombauts S."/>
            <person name="Rushton P."/>
            <person name="Sanderfoot A."/>
            <person name="Schween G."/>
            <person name="Shiu S.-H."/>
            <person name="Stueber K."/>
            <person name="Theodoulou F.L."/>
            <person name="Tu H."/>
            <person name="Van de Peer Y."/>
            <person name="Verrier P.J."/>
            <person name="Waters E."/>
            <person name="Wood A."/>
            <person name="Yang L."/>
            <person name="Cove D."/>
            <person name="Cuming A."/>
            <person name="Hasebe M."/>
            <person name="Lucas S."/>
            <person name="Mishler D.B."/>
            <person name="Reski R."/>
            <person name="Grigoriev I."/>
            <person name="Quatrano R.S."/>
            <person name="Boore J.L."/>
        </authorList>
    </citation>
    <scope>NUCLEOTIDE SEQUENCE [LARGE SCALE GENOMIC DNA]</scope>
    <source>
        <strain evidence="5 6">cv. Gransden 2004</strain>
    </source>
</reference>
<keyword evidence="6" id="KW-1185">Reference proteome</keyword>
<dbReference type="InterPro" id="IPR025610">
    <property type="entry name" value="MYC/MYB_N"/>
</dbReference>
<evidence type="ECO:0000259" key="3">
    <source>
        <dbReference type="Pfam" id="PF14215"/>
    </source>
</evidence>
<dbReference type="PANTHER" id="PTHR46633:SF3">
    <property type="entry name" value="SERINE_THREONINE-PROTEIN KINASE WNK (WITH NO LYSINE)-LIKE PROTEIN"/>
    <property type="match status" value="1"/>
</dbReference>
<proteinExistence type="predicted"/>
<keyword evidence="2" id="KW-0804">Transcription</keyword>
<dbReference type="EMBL" id="ABEU02000025">
    <property type="protein sequence ID" value="PNR27730.1"/>
    <property type="molecule type" value="Genomic_DNA"/>
</dbReference>
<evidence type="ECO:0000313" key="5">
    <source>
        <dbReference type="EnsemblPlants" id="Pp3c25_12410V3.1"/>
    </source>
</evidence>
<keyword evidence="1" id="KW-0805">Transcription regulation</keyword>
<dbReference type="EnsemblPlants" id="Pp3c25_12410V3.1">
    <property type="protein sequence ID" value="Pp3c25_12410V3.1"/>
    <property type="gene ID" value="Pp3c25_12410"/>
</dbReference>
<dbReference type="Gramene" id="Pp3c25_12410V3.1">
    <property type="protein sequence ID" value="Pp3c25_12410V3.1"/>
    <property type="gene ID" value="Pp3c25_12410"/>
</dbReference>
<organism evidence="4">
    <name type="scientific">Physcomitrium patens</name>
    <name type="common">Spreading-leaved earth moss</name>
    <name type="synonym">Physcomitrella patens</name>
    <dbReference type="NCBI Taxonomy" id="3218"/>
    <lineage>
        <taxon>Eukaryota</taxon>
        <taxon>Viridiplantae</taxon>
        <taxon>Streptophyta</taxon>
        <taxon>Embryophyta</taxon>
        <taxon>Bryophyta</taxon>
        <taxon>Bryophytina</taxon>
        <taxon>Bryopsida</taxon>
        <taxon>Funariidae</taxon>
        <taxon>Funariales</taxon>
        <taxon>Funariaceae</taxon>
        <taxon>Physcomitrium</taxon>
    </lineage>
</organism>
<dbReference type="Pfam" id="PF14215">
    <property type="entry name" value="bHLH-MYC_N"/>
    <property type="match status" value="1"/>
</dbReference>
<dbReference type="PaxDb" id="3218-PP1S57_110V6.1"/>
<accession>A0A2K1IEN0</accession>
<name>A0A2K1IEN0_PHYPA</name>
<dbReference type="AlphaFoldDB" id="A0A2K1IEN0"/>
<reference evidence="4 6" key="2">
    <citation type="journal article" date="2018" name="Plant J.">
        <title>The Physcomitrella patens chromosome-scale assembly reveals moss genome structure and evolution.</title>
        <authorList>
            <person name="Lang D."/>
            <person name="Ullrich K.K."/>
            <person name="Murat F."/>
            <person name="Fuchs J."/>
            <person name="Jenkins J."/>
            <person name="Haas F.B."/>
            <person name="Piednoel M."/>
            <person name="Gundlach H."/>
            <person name="Van Bel M."/>
            <person name="Meyberg R."/>
            <person name="Vives C."/>
            <person name="Morata J."/>
            <person name="Symeonidi A."/>
            <person name="Hiss M."/>
            <person name="Muchero W."/>
            <person name="Kamisugi Y."/>
            <person name="Saleh O."/>
            <person name="Blanc G."/>
            <person name="Decker E.L."/>
            <person name="van Gessel N."/>
            <person name="Grimwood J."/>
            <person name="Hayes R.D."/>
            <person name="Graham S.W."/>
            <person name="Gunter L.E."/>
            <person name="McDaniel S.F."/>
            <person name="Hoernstein S.N.W."/>
            <person name="Larsson A."/>
            <person name="Li F.W."/>
            <person name="Perroud P.F."/>
            <person name="Phillips J."/>
            <person name="Ranjan P."/>
            <person name="Rokshar D.S."/>
            <person name="Rothfels C.J."/>
            <person name="Schneider L."/>
            <person name="Shu S."/>
            <person name="Stevenson D.W."/>
            <person name="Thummler F."/>
            <person name="Tillich M."/>
            <person name="Villarreal Aguilar J.C."/>
            <person name="Widiez T."/>
            <person name="Wong G.K."/>
            <person name="Wymore A."/>
            <person name="Zhang Y."/>
            <person name="Zimmer A.D."/>
            <person name="Quatrano R.S."/>
            <person name="Mayer K.F.X."/>
            <person name="Goodstein D."/>
            <person name="Casacuberta J.M."/>
            <person name="Vandepoele K."/>
            <person name="Reski R."/>
            <person name="Cuming A.C."/>
            <person name="Tuskan G.A."/>
            <person name="Maumus F."/>
            <person name="Salse J."/>
            <person name="Schmutz J."/>
            <person name="Rensing S.A."/>
        </authorList>
    </citation>
    <scope>NUCLEOTIDE SEQUENCE [LARGE SCALE GENOMIC DNA]</scope>
    <source>
        <strain evidence="5 6">cv. Gransden 2004</strain>
    </source>
</reference>
<evidence type="ECO:0000256" key="2">
    <source>
        <dbReference type="ARBA" id="ARBA00023163"/>
    </source>
</evidence>
<evidence type="ECO:0000313" key="6">
    <source>
        <dbReference type="Proteomes" id="UP000006727"/>
    </source>
</evidence>
<reference evidence="5" key="3">
    <citation type="submission" date="2020-12" db="UniProtKB">
        <authorList>
            <consortium name="EnsemblPlants"/>
        </authorList>
    </citation>
    <scope>IDENTIFICATION</scope>
</reference>
<evidence type="ECO:0000313" key="4">
    <source>
        <dbReference type="EMBL" id="PNR27730.1"/>
    </source>
</evidence>
<dbReference type="InParanoid" id="A0A2K1IEN0"/>
<feature type="domain" description="Transcription factor MYC/MYB N-terminal" evidence="3">
    <location>
        <begin position="1"/>
        <end position="86"/>
    </location>
</feature>
<sequence length="155" mass="17817">MGEVADENSHKWVHREHLENEISFLSPWQTSLHYFFLRHLRTWEAHFKPEIQTIAVVSVKEGVLQLGSTSKIVEDLNLVLYMQRKFNFLFSILDGFVPTSVASGGSRPLKGLPLDGGHSYGQSSRRSIDQFLQPWVRPHDLWRPTTNSTVASMKR</sequence>
<gene>
    <name evidence="4" type="ORF">PHYPA_029882</name>
</gene>
<dbReference type="PANTHER" id="PTHR46633">
    <property type="entry name" value="TRANSCRIPTION FACTOR MYC/MYB-RELATED"/>
    <property type="match status" value="1"/>
</dbReference>
<protein>
    <recommendedName>
        <fullName evidence="3">Transcription factor MYC/MYB N-terminal domain-containing protein</fullName>
    </recommendedName>
</protein>
<evidence type="ECO:0000256" key="1">
    <source>
        <dbReference type="ARBA" id="ARBA00023015"/>
    </source>
</evidence>